<dbReference type="InterPro" id="IPR036047">
    <property type="entry name" value="F-box-like_dom_sf"/>
</dbReference>
<organism evidence="2 3">
    <name type="scientific">Jimgerdemannia flammicorona</name>
    <dbReference type="NCBI Taxonomy" id="994334"/>
    <lineage>
        <taxon>Eukaryota</taxon>
        <taxon>Fungi</taxon>
        <taxon>Fungi incertae sedis</taxon>
        <taxon>Mucoromycota</taxon>
        <taxon>Mucoromycotina</taxon>
        <taxon>Endogonomycetes</taxon>
        <taxon>Endogonales</taxon>
        <taxon>Endogonaceae</taxon>
        <taxon>Jimgerdemannia</taxon>
    </lineage>
</organism>
<sequence length="237" mass="26919">MSDPSSPSSSHAPPRRNATYEGMLYRISIHTPCFDCLLVRCKYFNNGRAVNVYSEFHTNSVIAREIITELYHAFSSTVNRQGLPPTYLENLDACFWFPWMSSPPLHLPGLPKLREIPVLPSCSTTSLGLLKLPTELLENILYTCPPEDALALRSSCATLASLAEHTNRYWYMHKAEYKVESASSLGWDEAVDWLCYCARVNGRLKRLRKLEYINLLLDELSQVPAFHRLLGGYNDGE</sequence>
<dbReference type="Proteomes" id="UP000274822">
    <property type="component" value="Unassembled WGS sequence"/>
</dbReference>
<comment type="caution">
    <text evidence="2">The sequence shown here is derived from an EMBL/GenBank/DDBJ whole genome shotgun (WGS) entry which is preliminary data.</text>
</comment>
<name>A0A433QGW4_9FUNG</name>
<dbReference type="AlphaFoldDB" id="A0A433QGW4"/>
<dbReference type="InterPro" id="IPR001810">
    <property type="entry name" value="F-box_dom"/>
</dbReference>
<dbReference type="EMBL" id="RBNJ01005734">
    <property type="protein sequence ID" value="RUS29037.1"/>
    <property type="molecule type" value="Genomic_DNA"/>
</dbReference>
<keyword evidence="3" id="KW-1185">Reference proteome</keyword>
<proteinExistence type="predicted"/>
<dbReference type="PROSITE" id="PS50181">
    <property type="entry name" value="FBOX"/>
    <property type="match status" value="1"/>
</dbReference>
<gene>
    <name evidence="2" type="ORF">BC938DRAFT_481140</name>
</gene>
<dbReference type="SUPFAM" id="SSF81383">
    <property type="entry name" value="F-box domain"/>
    <property type="match status" value="1"/>
</dbReference>
<evidence type="ECO:0000259" key="1">
    <source>
        <dbReference type="PROSITE" id="PS50181"/>
    </source>
</evidence>
<accession>A0A433QGW4</accession>
<evidence type="ECO:0000313" key="3">
    <source>
        <dbReference type="Proteomes" id="UP000274822"/>
    </source>
</evidence>
<evidence type="ECO:0000313" key="2">
    <source>
        <dbReference type="EMBL" id="RUS29037.1"/>
    </source>
</evidence>
<reference evidence="2 3" key="1">
    <citation type="journal article" date="2018" name="New Phytol.">
        <title>Phylogenomics of Endogonaceae and evolution of mycorrhizas within Mucoromycota.</title>
        <authorList>
            <person name="Chang Y."/>
            <person name="Desiro A."/>
            <person name="Na H."/>
            <person name="Sandor L."/>
            <person name="Lipzen A."/>
            <person name="Clum A."/>
            <person name="Barry K."/>
            <person name="Grigoriev I.V."/>
            <person name="Martin F.M."/>
            <person name="Stajich J.E."/>
            <person name="Smith M.E."/>
            <person name="Bonito G."/>
            <person name="Spatafora J.W."/>
        </authorList>
    </citation>
    <scope>NUCLEOTIDE SEQUENCE [LARGE SCALE GENOMIC DNA]</scope>
    <source>
        <strain evidence="2 3">AD002</strain>
    </source>
</reference>
<dbReference type="Pfam" id="PF00646">
    <property type="entry name" value="F-box"/>
    <property type="match status" value="1"/>
</dbReference>
<protein>
    <recommendedName>
        <fullName evidence="1">F-box domain-containing protein</fullName>
    </recommendedName>
</protein>
<feature type="domain" description="F-box" evidence="1">
    <location>
        <begin position="126"/>
        <end position="173"/>
    </location>
</feature>